<dbReference type="EC" id="2.1.1.-" evidence="6"/>
<evidence type="ECO:0000256" key="6">
    <source>
        <dbReference type="RuleBase" id="RU362030"/>
    </source>
</evidence>
<gene>
    <name evidence="7" type="ORF">SAMN05216499_12016</name>
</gene>
<dbReference type="GO" id="GO:0032259">
    <property type="term" value="P:methylation"/>
    <property type="evidence" value="ECO:0007669"/>
    <property type="project" value="UniProtKB-KW"/>
</dbReference>
<proteinExistence type="inferred from homology"/>
<dbReference type="RefSeq" id="WP_073501306.1">
    <property type="nucleotide sequence ID" value="NZ_FRBI01000020.1"/>
</dbReference>
<dbReference type="PANTHER" id="PTHR43619:SF2">
    <property type="entry name" value="S-ADENOSYL-L-METHIONINE-DEPENDENT METHYLTRANSFERASES SUPERFAMILY PROTEIN"/>
    <property type="match status" value="1"/>
</dbReference>
<dbReference type="STRING" id="310782.SAMN05216499_12016"/>
<evidence type="ECO:0000313" key="8">
    <source>
        <dbReference type="Proteomes" id="UP000184111"/>
    </source>
</evidence>
<keyword evidence="8" id="KW-1185">Reference proteome</keyword>
<evidence type="ECO:0000256" key="1">
    <source>
        <dbReference type="ARBA" id="ARBA00003907"/>
    </source>
</evidence>
<comment type="similarity">
    <text evidence="2 6">Belongs to the UPF0677 family.</text>
</comment>
<dbReference type="Gene3D" id="3.40.50.150">
    <property type="entry name" value="Vaccinia Virus protein VP39"/>
    <property type="match status" value="1"/>
</dbReference>
<evidence type="ECO:0000256" key="2">
    <source>
        <dbReference type="ARBA" id="ARBA00008138"/>
    </source>
</evidence>
<evidence type="ECO:0000256" key="3">
    <source>
        <dbReference type="ARBA" id="ARBA00022603"/>
    </source>
</evidence>
<dbReference type="InterPro" id="IPR007213">
    <property type="entry name" value="Ppm1/Ppm2/Tcmp"/>
</dbReference>
<dbReference type="AlphaFoldDB" id="A0A1M7NVK0"/>
<organism evidence="7 8">
    <name type="scientific">Actinacidiphila paucisporea</name>
    <dbReference type="NCBI Taxonomy" id="310782"/>
    <lineage>
        <taxon>Bacteria</taxon>
        <taxon>Bacillati</taxon>
        <taxon>Actinomycetota</taxon>
        <taxon>Actinomycetes</taxon>
        <taxon>Kitasatosporales</taxon>
        <taxon>Streptomycetaceae</taxon>
        <taxon>Actinacidiphila</taxon>
    </lineage>
</organism>
<dbReference type="InterPro" id="IPR029063">
    <property type="entry name" value="SAM-dependent_MTases_sf"/>
</dbReference>
<evidence type="ECO:0000256" key="4">
    <source>
        <dbReference type="ARBA" id="ARBA00022679"/>
    </source>
</evidence>
<dbReference type="SUPFAM" id="SSF53335">
    <property type="entry name" value="S-adenosyl-L-methionine-dependent methyltransferases"/>
    <property type="match status" value="1"/>
</dbReference>
<dbReference type="PANTHER" id="PTHR43619">
    <property type="entry name" value="S-ADENOSYL-L-METHIONINE-DEPENDENT METHYLTRANSFERASE YKTD-RELATED"/>
    <property type="match status" value="1"/>
</dbReference>
<reference evidence="7 8" key="1">
    <citation type="submission" date="2016-11" db="EMBL/GenBank/DDBJ databases">
        <authorList>
            <person name="Jaros S."/>
            <person name="Januszkiewicz K."/>
            <person name="Wedrychowicz H."/>
        </authorList>
    </citation>
    <scope>NUCLEOTIDE SEQUENCE [LARGE SCALE GENOMIC DNA]</scope>
    <source>
        <strain evidence="7 8">CGMCC 4.2025</strain>
    </source>
</reference>
<dbReference type="NCBIfam" id="TIGR00027">
    <property type="entry name" value="mthyl_TIGR00027"/>
    <property type="match status" value="1"/>
</dbReference>
<keyword evidence="5 6" id="KW-0949">S-adenosyl-L-methionine</keyword>
<sequence length="280" mass="30225">MQTGRPSRTAMSSARARAVHQVADSPPVFADPLAVRIVGGVADDDPRPPGVPAMPAEVRLFMALRHRVAEDALWAAARTRQVVVLGAGLDTFAYRNRNPALRVFEVDLPATQEWKRRRLADAGIDIPDTVVFCPVDFAEQTAQEGLAAAGFDRHAPAFFLLLGVAPYLTRDALLATARFVAQLPAPAELVFDYNQPADALPPHRQATRAAQAEAMAKAGEPWRSFFTPADIAAELADAGFDSVADIGWHDCLARYGLDPSLPDLFGGRIVHARATGKERS</sequence>
<dbReference type="InterPro" id="IPR011610">
    <property type="entry name" value="SAM_mthyl_Trfase_ML2640-like"/>
</dbReference>
<protein>
    <recommendedName>
        <fullName evidence="6">S-adenosyl-L-methionine-dependent methyltransferase</fullName>
        <ecNumber evidence="6">2.1.1.-</ecNumber>
    </recommendedName>
</protein>
<comment type="function">
    <text evidence="1 6">Exhibits S-adenosyl-L-methionine-dependent methyltransferase activity.</text>
</comment>
<accession>A0A1M7NVK0</accession>
<dbReference type="OrthoDB" id="9806164at2"/>
<dbReference type="EMBL" id="FRBI01000020">
    <property type="protein sequence ID" value="SHN08183.1"/>
    <property type="molecule type" value="Genomic_DNA"/>
</dbReference>
<keyword evidence="4 7" id="KW-0808">Transferase</keyword>
<evidence type="ECO:0000256" key="5">
    <source>
        <dbReference type="ARBA" id="ARBA00022691"/>
    </source>
</evidence>
<keyword evidence="3 6" id="KW-0489">Methyltransferase</keyword>
<dbReference type="Proteomes" id="UP000184111">
    <property type="component" value="Unassembled WGS sequence"/>
</dbReference>
<name>A0A1M7NVK0_9ACTN</name>
<dbReference type="Pfam" id="PF04072">
    <property type="entry name" value="LCM"/>
    <property type="match status" value="1"/>
</dbReference>
<evidence type="ECO:0000313" key="7">
    <source>
        <dbReference type="EMBL" id="SHN08183.1"/>
    </source>
</evidence>
<dbReference type="GO" id="GO:0008168">
    <property type="term" value="F:methyltransferase activity"/>
    <property type="evidence" value="ECO:0007669"/>
    <property type="project" value="UniProtKB-UniRule"/>
</dbReference>